<accession>A0AAU7F747</accession>
<gene>
    <name evidence="7" type="ORF">ABHF33_10860</name>
</gene>
<comment type="similarity">
    <text evidence="1">Belongs to the stealth family.</text>
</comment>
<feature type="domain" description="Stealth protein CR1 conserved region 1" evidence="6">
    <location>
        <begin position="1"/>
        <end position="22"/>
    </location>
</feature>
<dbReference type="GO" id="GO:0016772">
    <property type="term" value="F:transferase activity, transferring phosphorus-containing groups"/>
    <property type="evidence" value="ECO:0007669"/>
    <property type="project" value="InterPro"/>
</dbReference>
<evidence type="ECO:0000259" key="5">
    <source>
        <dbReference type="Pfam" id="PF11380"/>
    </source>
</evidence>
<evidence type="ECO:0000256" key="2">
    <source>
        <dbReference type="ARBA" id="ARBA00022679"/>
    </source>
</evidence>
<dbReference type="InterPro" id="IPR021520">
    <property type="entry name" value="Stealth_CR2"/>
</dbReference>
<feature type="region of interest" description="Disordered" evidence="4">
    <location>
        <begin position="314"/>
        <end position="346"/>
    </location>
</feature>
<sequence>MKIDIVYLWVNGADPIWLRKRALAQQEKLDPKELAQYGNVAGRYRDNGELRYNLRALERFFPDHGHIYIVSDGQRPDWLKADADISFVDHASLIPAHARPVFDAGHIESYLHHIPNLSERFIYLNDDIFFGAPVQISDWFSEQGLAVFFDQQAAPKTNALQEHETALVNAAVLSKQWLAQQYADYQHQPWLCAHAPRPMLKSALWNLEQMAPDLFARVRSTTFRAWHVPPIISDLLLRWKLHTGIATAKHHPVLHISSGDPDAAQQFHALALNFGHIPFFCINDTCDDCPDDDPRLQAIANTLSALLAEPSQYEVSPAGTHNTSKSDEPKARKNKATPRGMALNIN</sequence>
<dbReference type="PANTHER" id="PTHR24045">
    <property type="match status" value="1"/>
</dbReference>
<proteinExistence type="inferred from homology"/>
<protein>
    <submittedName>
        <fullName evidence="7">Stealth family protein</fullName>
    </submittedName>
</protein>
<dbReference type="Pfam" id="PF11380">
    <property type="entry name" value="Stealth_CR2"/>
    <property type="match status" value="1"/>
</dbReference>
<feature type="domain" description="Stealth protein CR2 conserved region 2" evidence="5">
    <location>
        <begin position="43"/>
        <end position="145"/>
    </location>
</feature>
<dbReference type="InterPro" id="IPR031358">
    <property type="entry name" value="Stealth_CR1"/>
</dbReference>
<evidence type="ECO:0000256" key="4">
    <source>
        <dbReference type="SAM" id="MobiDB-lite"/>
    </source>
</evidence>
<dbReference type="InterPro" id="IPR047141">
    <property type="entry name" value="Stealth"/>
</dbReference>
<dbReference type="Pfam" id="PF17101">
    <property type="entry name" value="Stealth_CR1"/>
    <property type="match status" value="1"/>
</dbReference>
<dbReference type="AlphaFoldDB" id="A0AAU7F747"/>
<dbReference type="RefSeq" id="WP_348943989.1">
    <property type="nucleotide sequence ID" value="NZ_CP157355.1"/>
</dbReference>
<keyword evidence="2" id="KW-0808">Transferase</keyword>
<evidence type="ECO:0000313" key="7">
    <source>
        <dbReference type="EMBL" id="XBL99572.1"/>
    </source>
</evidence>
<evidence type="ECO:0000256" key="3">
    <source>
        <dbReference type="ARBA" id="ARBA00023169"/>
    </source>
</evidence>
<name>A0AAU7F747_9NEIS</name>
<reference evidence="7" key="1">
    <citation type="submission" date="2024-05" db="EMBL/GenBank/DDBJ databases">
        <authorList>
            <person name="Yang L."/>
            <person name="Pan L."/>
        </authorList>
    </citation>
    <scope>NUCLEOTIDE SEQUENCE</scope>
    <source>
        <strain evidence="7">FCG-7</strain>
    </source>
</reference>
<dbReference type="KEGG" id="cmav:ABHF33_10860"/>
<dbReference type="EMBL" id="CP157355">
    <property type="protein sequence ID" value="XBL99572.1"/>
    <property type="molecule type" value="Genomic_DNA"/>
</dbReference>
<evidence type="ECO:0000256" key="1">
    <source>
        <dbReference type="ARBA" id="ARBA00007583"/>
    </source>
</evidence>
<dbReference type="GO" id="GO:0000271">
    <property type="term" value="P:polysaccharide biosynthetic process"/>
    <property type="evidence" value="ECO:0007669"/>
    <property type="project" value="UniProtKB-KW"/>
</dbReference>
<dbReference type="PANTHER" id="PTHR24045:SF0">
    <property type="entry name" value="N-ACETYLGLUCOSAMINE-1-PHOSPHOTRANSFERASE SUBUNITS ALPHA_BETA"/>
    <property type="match status" value="1"/>
</dbReference>
<evidence type="ECO:0000259" key="6">
    <source>
        <dbReference type="Pfam" id="PF17101"/>
    </source>
</evidence>
<organism evidence="7">
    <name type="scientific">Chitinibacter mangrovi</name>
    <dbReference type="NCBI Taxonomy" id="3153927"/>
    <lineage>
        <taxon>Bacteria</taxon>
        <taxon>Pseudomonadati</taxon>
        <taxon>Pseudomonadota</taxon>
        <taxon>Betaproteobacteria</taxon>
        <taxon>Neisseriales</taxon>
        <taxon>Chitinibacteraceae</taxon>
        <taxon>Chitinibacter</taxon>
    </lineage>
</organism>
<keyword evidence="3" id="KW-0270">Exopolysaccharide synthesis</keyword>